<dbReference type="AlphaFoldDB" id="A0A1V1NTL4"/>
<proteinExistence type="predicted"/>
<evidence type="ECO:0000313" key="1">
    <source>
        <dbReference type="EMBL" id="ETR65918.1"/>
    </source>
</evidence>
<comment type="caution">
    <text evidence="1">The sequence shown here is derived from an EMBL/GenBank/DDBJ whole genome shotgun (WGS) entry which is preliminary data.</text>
</comment>
<dbReference type="EMBL" id="ATBP01002385">
    <property type="protein sequence ID" value="ETR65918.1"/>
    <property type="molecule type" value="Genomic_DNA"/>
</dbReference>
<feature type="non-terminal residue" evidence="1">
    <location>
        <position position="1"/>
    </location>
</feature>
<reference evidence="2" key="1">
    <citation type="submission" date="2012-11" db="EMBL/GenBank/DDBJ databases">
        <authorList>
            <person name="Lucero-Rivera Y.E."/>
            <person name="Tovar-Ramirez D."/>
        </authorList>
    </citation>
    <scope>NUCLEOTIDE SEQUENCE [LARGE SCALE GENOMIC DNA]</scope>
    <source>
        <strain evidence="2">Araruama</strain>
    </source>
</reference>
<evidence type="ECO:0000313" key="2">
    <source>
        <dbReference type="Proteomes" id="UP000189670"/>
    </source>
</evidence>
<dbReference type="Proteomes" id="UP000189670">
    <property type="component" value="Unassembled WGS sequence"/>
</dbReference>
<sequence>QIQNEIQEIIKALQDYILLIHSSAVRIEQHDLRTLKSCQLQALYYGLSSCVVTNQHDLALNYYQEIATLIELKKGLNNPYKIFNLLKEEFSYNPTMIFFF</sequence>
<protein>
    <submittedName>
        <fullName evidence="1">Uncharacterized protein</fullName>
    </submittedName>
</protein>
<gene>
    <name evidence="1" type="ORF">OMM_13522</name>
</gene>
<organism evidence="1 2">
    <name type="scientific">Candidatus Magnetoglobus multicellularis str. Araruama</name>
    <dbReference type="NCBI Taxonomy" id="890399"/>
    <lineage>
        <taxon>Bacteria</taxon>
        <taxon>Pseudomonadati</taxon>
        <taxon>Thermodesulfobacteriota</taxon>
        <taxon>Desulfobacteria</taxon>
        <taxon>Desulfobacterales</taxon>
        <taxon>Desulfobacteraceae</taxon>
        <taxon>Candidatus Magnetoglobus</taxon>
    </lineage>
</organism>
<name>A0A1V1NTL4_9BACT</name>
<accession>A0A1V1NTL4</accession>